<sequence>MELKVLSALAGQFPGFAEKVQRGSGAERTIREVVAAQRDKR</sequence>
<accession>A0A640TKQ6</accession>
<evidence type="ECO:0000313" key="1">
    <source>
        <dbReference type="EMBL" id="GFE22485.1"/>
    </source>
</evidence>
<evidence type="ECO:0000313" key="2">
    <source>
        <dbReference type="Proteomes" id="UP000429552"/>
    </source>
</evidence>
<organism evidence="1 2">
    <name type="scientific">Streptomyces nigrescens</name>
    <dbReference type="NCBI Taxonomy" id="1920"/>
    <lineage>
        <taxon>Bacteria</taxon>
        <taxon>Bacillati</taxon>
        <taxon>Actinomycetota</taxon>
        <taxon>Actinomycetes</taxon>
        <taxon>Kitasatosporales</taxon>
        <taxon>Streptomycetaceae</taxon>
        <taxon>Streptomyces</taxon>
    </lineage>
</organism>
<reference evidence="1 2" key="1">
    <citation type="submission" date="2019-12" db="EMBL/GenBank/DDBJ databases">
        <title>Whole genome shotgun sequence of Streptomyces libani subsp. libani NBRC 13452.</title>
        <authorList>
            <person name="Ichikawa N."/>
            <person name="Kimura A."/>
            <person name="Kitahashi Y."/>
            <person name="Komaki H."/>
            <person name="Tamura T."/>
        </authorList>
    </citation>
    <scope>NUCLEOTIDE SEQUENCE [LARGE SCALE GENOMIC DNA]</scope>
    <source>
        <strain evidence="1 2">NBRC 13452</strain>
    </source>
</reference>
<dbReference type="AlphaFoldDB" id="A0A640TKQ6"/>
<name>A0A640TKQ6_STRNI</name>
<gene>
    <name evidence="1" type="ORF">Sliba_29380</name>
</gene>
<comment type="caution">
    <text evidence="1">The sequence shown here is derived from an EMBL/GenBank/DDBJ whole genome shotgun (WGS) entry which is preliminary data.</text>
</comment>
<protein>
    <submittedName>
        <fullName evidence="1">Uncharacterized protein</fullName>
    </submittedName>
</protein>
<dbReference type="Proteomes" id="UP000429552">
    <property type="component" value="Unassembled WGS sequence"/>
</dbReference>
<proteinExistence type="predicted"/>
<dbReference type="EMBL" id="BLIP01000001">
    <property type="protein sequence ID" value="GFE22485.1"/>
    <property type="molecule type" value="Genomic_DNA"/>
</dbReference>